<evidence type="ECO:0000313" key="1">
    <source>
        <dbReference type="EMBL" id="GLT19415.1"/>
    </source>
</evidence>
<proteinExistence type="predicted"/>
<organism evidence="1 2">
    <name type="scientific">Vibrio zhanjiangensis</name>
    <dbReference type="NCBI Taxonomy" id="1046128"/>
    <lineage>
        <taxon>Bacteria</taxon>
        <taxon>Pseudomonadati</taxon>
        <taxon>Pseudomonadota</taxon>
        <taxon>Gammaproteobacteria</taxon>
        <taxon>Vibrionales</taxon>
        <taxon>Vibrionaceae</taxon>
        <taxon>Vibrio</taxon>
    </lineage>
</organism>
<dbReference type="Gene3D" id="3.40.50.150">
    <property type="entry name" value="Vaccinia Virus protein VP39"/>
    <property type="match status" value="1"/>
</dbReference>
<comment type="caution">
    <text evidence="1">The sequence shown here is derived from an EMBL/GenBank/DDBJ whole genome shotgun (WGS) entry which is preliminary data.</text>
</comment>
<dbReference type="SUPFAM" id="SSF53335">
    <property type="entry name" value="S-adenosyl-L-methionine-dependent methyltransferases"/>
    <property type="match status" value="1"/>
</dbReference>
<gene>
    <name evidence="1" type="ORF">GCM10007938_31970</name>
</gene>
<protein>
    <recommendedName>
        <fullName evidence="3">Methyltransferase</fullName>
    </recommendedName>
</protein>
<dbReference type="InterPro" id="IPR029063">
    <property type="entry name" value="SAM-dependent_MTases_sf"/>
</dbReference>
<sequence length="245" mass="27831">MSENIRLLNPQQEAAQHDVEYSDSSLFRLVCSIIEQNVDNPHQAHFLDVSGENASYADKLIAQYPGCFVDVVEPDSHKSSKSKQHSNKLLINKTYQQLNALRNYDVVQFNWALHHFIAPCYEETQTLQLNALKAAYDMLGPEGIVIIFENFYEGKDHSNSPGKLIYQLTSSRLIKRPISQLGARTAGVGVCFNSELYWREQLIKAGFSSVFSAHCYDFGNLHPFKKWMLGIENQRVGMVVGIKTR</sequence>
<evidence type="ECO:0008006" key="3">
    <source>
        <dbReference type="Google" id="ProtNLM"/>
    </source>
</evidence>
<evidence type="ECO:0000313" key="2">
    <source>
        <dbReference type="Proteomes" id="UP001157138"/>
    </source>
</evidence>
<name>A0ABQ6F3S6_9VIBR</name>
<dbReference type="Proteomes" id="UP001157138">
    <property type="component" value="Unassembled WGS sequence"/>
</dbReference>
<keyword evidence="2" id="KW-1185">Reference proteome</keyword>
<dbReference type="RefSeq" id="WP_284193271.1">
    <property type="nucleotide sequence ID" value="NZ_BSPW01000076.1"/>
</dbReference>
<reference evidence="2" key="1">
    <citation type="journal article" date="2019" name="Int. J. Syst. Evol. Microbiol.">
        <title>The Global Catalogue of Microorganisms (GCM) 10K type strain sequencing project: providing services to taxonomists for standard genome sequencing and annotation.</title>
        <authorList>
            <consortium name="The Broad Institute Genomics Platform"/>
            <consortium name="The Broad Institute Genome Sequencing Center for Infectious Disease"/>
            <person name="Wu L."/>
            <person name="Ma J."/>
        </authorList>
    </citation>
    <scope>NUCLEOTIDE SEQUENCE [LARGE SCALE GENOMIC DNA]</scope>
    <source>
        <strain evidence="2">NBRC 108723</strain>
    </source>
</reference>
<dbReference type="EMBL" id="BSPW01000076">
    <property type="protein sequence ID" value="GLT19415.1"/>
    <property type="molecule type" value="Genomic_DNA"/>
</dbReference>
<accession>A0ABQ6F3S6</accession>